<dbReference type="GeneID" id="54344220"/>
<dbReference type="EC" id="2.7.7.14" evidence="10"/>
<comment type="pathway">
    <text evidence="9">Phospholipid metabolism; phosphatidylethanolamine biosynthesis; phosphatidylethanolamine from ethanolamine: step 2/3.</text>
</comment>
<dbReference type="GO" id="GO:0006646">
    <property type="term" value="P:phosphatidylethanolamine biosynthetic process"/>
    <property type="evidence" value="ECO:0007669"/>
    <property type="project" value="UniProtKB-UniPathway"/>
</dbReference>
<reference evidence="14" key="1">
    <citation type="journal article" date="2020" name="Stud. Mycol.">
        <title>101 Dothideomycetes genomes: a test case for predicting lifestyles and emergence of pathogens.</title>
        <authorList>
            <person name="Haridas S."/>
            <person name="Albert R."/>
            <person name="Binder M."/>
            <person name="Bloem J."/>
            <person name="Labutti K."/>
            <person name="Salamov A."/>
            <person name="Andreopoulos B."/>
            <person name="Baker S."/>
            <person name="Barry K."/>
            <person name="Bills G."/>
            <person name="Bluhm B."/>
            <person name="Cannon C."/>
            <person name="Castanera R."/>
            <person name="Culley D."/>
            <person name="Daum C."/>
            <person name="Ezra D."/>
            <person name="Gonzalez J."/>
            <person name="Henrissat B."/>
            <person name="Kuo A."/>
            <person name="Liang C."/>
            <person name="Lipzen A."/>
            <person name="Lutzoni F."/>
            <person name="Magnuson J."/>
            <person name="Mondo S."/>
            <person name="Nolan M."/>
            <person name="Ohm R."/>
            <person name="Pangilinan J."/>
            <person name="Park H.-J."/>
            <person name="Ramirez L."/>
            <person name="Alfaro M."/>
            <person name="Sun H."/>
            <person name="Tritt A."/>
            <person name="Yoshinaga Y."/>
            <person name="Zwiers L.-H."/>
            <person name="Turgeon B."/>
            <person name="Goodwin S."/>
            <person name="Spatafora J."/>
            <person name="Crous P."/>
            <person name="Grigoriev I."/>
        </authorList>
    </citation>
    <scope>NUCLEOTIDE SEQUENCE</scope>
    <source>
        <strain evidence="14">CBS 183.55</strain>
    </source>
</reference>
<evidence type="ECO:0000256" key="7">
    <source>
        <dbReference type="ARBA" id="ARBA00023209"/>
    </source>
</evidence>
<evidence type="ECO:0000313" key="15">
    <source>
        <dbReference type="Proteomes" id="UP000800082"/>
    </source>
</evidence>
<keyword evidence="4" id="KW-0808">Transferase</keyword>
<feature type="region of interest" description="Disordered" evidence="12">
    <location>
        <begin position="230"/>
        <end position="271"/>
    </location>
</feature>
<dbReference type="Proteomes" id="UP000800082">
    <property type="component" value="Unassembled WGS sequence"/>
</dbReference>
<keyword evidence="3" id="KW-0444">Lipid biosynthesis</keyword>
<evidence type="ECO:0000256" key="2">
    <source>
        <dbReference type="ARBA" id="ARBA00010101"/>
    </source>
</evidence>
<evidence type="ECO:0000256" key="12">
    <source>
        <dbReference type="SAM" id="MobiDB-lite"/>
    </source>
</evidence>
<sequence>MSNLQRRQSAKGEFVPTEGQWPVDPQHDVAVSQDRVWVDGCFDFAHHGHAGAMLQARQLGSELLVGVHSDEAILENKGPTVMRLAERVMAVEACRWATKAVPHAPYVTSLPWISHYGCHFVVHGDDITSDSDGRDCYRYVKAAGRFKVVKRTPGISTTDLVGRMLLCTKSHFIQSLEKRLAGAEGPGGELERQKEGEAMLQRIRDYATDETGRAPGCDVWYWHASRPAKLRRTTTTTTNAPNAPNAASEPRPGVARSQTAASSAGPVKEEKGKFHQLVQGRGVRPGQVVVYVDGGWDLFSSGHVEFLRKVTEAEETAARARGWYTDEATADRVSATGSDYGPVFLLAGIHDDEVINHWKGINYPIMNILERGLCVLQCKYIHAVVFGAPFSLSNAFLLTLPYGTPAAVYHGITKFMPLTYDPYAAARALNLYREVANHEYQNVNAAEIVARIMKSRALYEERQRKKGEKGAGEEAEKIRQDLEREQRRREVEGQFGI</sequence>
<organism evidence="14 15">
    <name type="scientific">Didymella exigua CBS 183.55</name>
    <dbReference type="NCBI Taxonomy" id="1150837"/>
    <lineage>
        <taxon>Eukaryota</taxon>
        <taxon>Fungi</taxon>
        <taxon>Dikarya</taxon>
        <taxon>Ascomycota</taxon>
        <taxon>Pezizomycotina</taxon>
        <taxon>Dothideomycetes</taxon>
        <taxon>Pleosporomycetidae</taxon>
        <taxon>Pleosporales</taxon>
        <taxon>Pleosporineae</taxon>
        <taxon>Didymellaceae</taxon>
        <taxon>Didymella</taxon>
    </lineage>
</organism>
<dbReference type="EMBL" id="ML978968">
    <property type="protein sequence ID" value="KAF1928534.1"/>
    <property type="molecule type" value="Genomic_DNA"/>
</dbReference>
<comment type="pathway">
    <text evidence="1">Lipid metabolism.</text>
</comment>
<dbReference type="PANTHER" id="PTHR45780:SF2">
    <property type="entry name" value="ETHANOLAMINE-PHOSPHATE CYTIDYLYLTRANSFERASE"/>
    <property type="match status" value="1"/>
</dbReference>
<evidence type="ECO:0000256" key="9">
    <source>
        <dbReference type="ARBA" id="ARBA00024191"/>
    </source>
</evidence>
<evidence type="ECO:0000256" key="1">
    <source>
        <dbReference type="ARBA" id="ARBA00005189"/>
    </source>
</evidence>
<keyword evidence="8" id="KW-1208">Phospholipid metabolism</keyword>
<evidence type="ECO:0000256" key="11">
    <source>
        <dbReference type="ARBA" id="ARBA00031473"/>
    </source>
</evidence>
<proteinExistence type="inferred from homology"/>
<dbReference type="SUPFAM" id="SSF52374">
    <property type="entry name" value="Nucleotidylyl transferase"/>
    <property type="match status" value="1"/>
</dbReference>
<evidence type="ECO:0000313" key="14">
    <source>
        <dbReference type="EMBL" id="KAF1928534.1"/>
    </source>
</evidence>
<dbReference type="GO" id="GO:0004306">
    <property type="term" value="F:ethanolamine-phosphate cytidylyltransferase activity"/>
    <property type="evidence" value="ECO:0007669"/>
    <property type="project" value="UniProtKB-EC"/>
</dbReference>
<evidence type="ECO:0000256" key="10">
    <source>
        <dbReference type="ARBA" id="ARBA00024221"/>
    </source>
</evidence>
<dbReference type="InterPro" id="IPR044608">
    <property type="entry name" value="Ect1/PCYT2"/>
</dbReference>
<dbReference type="AlphaFoldDB" id="A0A6A5RND3"/>
<name>A0A6A5RND3_9PLEO</name>
<keyword evidence="5" id="KW-0548">Nucleotidyltransferase</keyword>
<protein>
    <recommendedName>
        <fullName evidence="10">ethanolamine-phosphate cytidylyltransferase</fullName>
        <ecNumber evidence="10">2.7.7.14</ecNumber>
    </recommendedName>
    <alternativeName>
        <fullName evidence="11">CTP:phosphoethanolamine cytidylyltransferase</fullName>
    </alternativeName>
</protein>
<dbReference type="InterPro" id="IPR014729">
    <property type="entry name" value="Rossmann-like_a/b/a_fold"/>
</dbReference>
<dbReference type="InterPro" id="IPR004821">
    <property type="entry name" value="Cyt_trans-like"/>
</dbReference>
<keyword evidence="7" id="KW-0594">Phospholipid biosynthesis</keyword>
<dbReference type="InterPro" id="IPR041723">
    <property type="entry name" value="CCT"/>
</dbReference>
<feature type="compositionally biased region" description="Low complexity" evidence="12">
    <location>
        <begin position="233"/>
        <end position="247"/>
    </location>
</feature>
<accession>A0A6A5RND3</accession>
<evidence type="ECO:0000256" key="6">
    <source>
        <dbReference type="ARBA" id="ARBA00023098"/>
    </source>
</evidence>
<keyword evidence="6" id="KW-0443">Lipid metabolism</keyword>
<evidence type="ECO:0000256" key="8">
    <source>
        <dbReference type="ARBA" id="ARBA00023264"/>
    </source>
</evidence>
<gene>
    <name evidence="14" type="ORF">M421DRAFT_100865</name>
</gene>
<dbReference type="NCBIfam" id="TIGR00125">
    <property type="entry name" value="cyt_tran_rel"/>
    <property type="match status" value="1"/>
</dbReference>
<evidence type="ECO:0000256" key="4">
    <source>
        <dbReference type="ARBA" id="ARBA00022679"/>
    </source>
</evidence>
<keyword evidence="15" id="KW-1185">Reference proteome</keyword>
<dbReference type="RefSeq" id="XP_033448782.1">
    <property type="nucleotide sequence ID" value="XM_033586574.1"/>
</dbReference>
<dbReference type="CDD" id="cd02174">
    <property type="entry name" value="CCT"/>
    <property type="match status" value="1"/>
</dbReference>
<dbReference type="Pfam" id="PF01467">
    <property type="entry name" value="CTP_transf_like"/>
    <property type="match status" value="1"/>
</dbReference>
<dbReference type="PANTHER" id="PTHR45780">
    <property type="entry name" value="ETHANOLAMINE-PHOSPHATE CYTIDYLYLTRANSFERASE"/>
    <property type="match status" value="1"/>
</dbReference>
<evidence type="ECO:0000256" key="5">
    <source>
        <dbReference type="ARBA" id="ARBA00022695"/>
    </source>
</evidence>
<dbReference type="UniPathway" id="UPA00558">
    <property type="reaction ID" value="UER00742"/>
</dbReference>
<dbReference type="OrthoDB" id="40021at2759"/>
<evidence type="ECO:0000259" key="13">
    <source>
        <dbReference type="Pfam" id="PF01467"/>
    </source>
</evidence>
<dbReference type="GO" id="GO:0005737">
    <property type="term" value="C:cytoplasm"/>
    <property type="evidence" value="ECO:0007669"/>
    <property type="project" value="TreeGrafter"/>
</dbReference>
<feature type="region of interest" description="Disordered" evidence="12">
    <location>
        <begin position="462"/>
        <end position="497"/>
    </location>
</feature>
<comment type="similarity">
    <text evidence="2">Belongs to the cytidylyltransferase family.</text>
</comment>
<feature type="domain" description="Cytidyltransferase-like" evidence="13">
    <location>
        <begin position="38"/>
        <end position="161"/>
    </location>
</feature>
<dbReference type="Gene3D" id="3.40.50.620">
    <property type="entry name" value="HUPs"/>
    <property type="match status" value="2"/>
</dbReference>
<evidence type="ECO:0000256" key="3">
    <source>
        <dbReference type="ARBA" id="ARBA00022516"/>
    </source>
</evidence>